<sequence length="583" mass="61661">MAEKYYSILTNRGKELETQSSATGKPVIIKEFVVGDGNGQAVKPDPAQTKLVREVYRSAISALQVSPDQANQFIAQLVLPVNVGGFVVREVGLLTDAGELYSVANCAAIEKPENGVSVNLQYRLAVSETAAVELKVATGDGLFLRLDRNLGEIAENGPGAQKSAREAIDVVDATTSRKGLVQLSNATDSKSEGLAATPKAVKDAYDLAKGKYTAQNATTAQEGIVQLSSATDSDSELLAATPKAVKAANDNANGRVPTGRKINGHALTEDTSVTSQDIFNDQAIGLSTEDLDTLKTPGIYYQPLNANTSAARHYPENNAGTLLVYKNAGVTQVYRVYNSSRTYTRSQYSTGAWTAWAKQYDTANKPTSSDVGALSSTGGTLTGGLTVQGTTQIGSVGSAVLNIGDNDSGLRSSKDGQVDLWSNSKNVGYWNGTTLYFSGQIVPNNFTNFDARYYTKTDSDARFQPKGSYTPAGQAYTKAESDSRYNLKNTATKSANSMTHKDASTGVMEVVMSNITVGPNANVSVTFSTAFPSVCVGVVITYDGSGHGSDDDSSIACVSYSRTGCVLRANNAQGKFMLIAKGY</sequence>
<dbReference type="InterPro" id="IPR022225">
    <property type="entry name" value="Phage_tail_fibre_N"/>
</dbReference>
<evidence type="ECO:0000256" key="2">
    <source>
        <dbReference type="ARBA" id="ARBA00022581"/>
    </source>
</evidence>
<dbReference type="Pfam" id="PF03406">
    <property type="entry name" value="Phage_fiber_2"/>
    <property type="match status" value="2"/>
</dbReference>
<organism evidence="5 6">
    <name type="scientific">Enterobacter genomosp. S</name>
    <dbReference type="NCBI Taxonomy" id="2364151"/>
    <lineage>
        <taxon>Bacteria</taxon>
        <taxon>Pseudomonadati</taxon>
        <taxon>Pseudomonadota</taxon>
        <taxon>Gammaproteobacteria</taxon>
        <taxon>Enterobacterales</taxon>
        <taxon>Enterobacteriaceae</taxon>
        <taxon>Enterobacter</taxon>
        <taxon>Enterobacter cloacae complex</taxon>
        <taxon>Enterobacter cloacae complex clade S</taxon>
    </lineage>
</organism>
<evidence type="ECO:0008006" key="7">
    <source>
        <dbReference type="Google" id="ProtNLM"/>
    </source>
</evidence>
<dbReference type="CDD" id="cd19958">
    <property type="entry name" value="pyocin_knob"/>
    <property type="match status" value="1"/>
</dbReference>
<dbReference type="Pfam" id="PF12571">
    <property type="entry name" value="Phage_tail_fib"/>
    <property type="match status" value="1"/>
</dbReference>
<keyword evidence="2" id="KW-0945">Host-virus interaction</keyword>
<dbReference type="Gene3D" id="2.60.40.3940">
    <property type="match status" value="1"/>
</dbReference>
<comment type="subcellular location">
    <subcellularLocation>
        <location evidence="1">Virion</location>
    </subcellularLocation>
</comment>
<feature type="domain" description="Putative tail fiber protein gp53-like C-terminal" evidence="4">
    <location>
        <begin position="516"/>
        <end position="582"/>
    </location>
</feature>
<proteinExistence type="predicted"/>
<dbReference type="InterPro" id="IPR054075">
    <property type="entry name" value="Gp53-like_C"/>
</dbReference>
<dbReference type="Pfam" id="PF21882">
    <property type="entry name" value="Gp53-like_C"/>
    <property type="match status" value="1"/>
</dbReference>
<evidence type="ECO:0000259" key="4">
    <source>
        <dbReference type="Pfam" id="PF21882"/>
    </source>
</evidence>
<dbReference type="InterPro" id="IPR005068">
    <property type="entry name" value="Phage_lambda_Stf-r2"/>
</dbReference>
<evidence type="ECO:0000256" key="1">
    <source>
        <dbReference type="ARBA" id="ARBA00004328"/>
    </source>
</evidence>
<evidence type="ECO:0000259" key="3">
    <source>
        <dbReference type="Pfam" id="PF12571"/>
    </source>
</evidence>
<dbReference type="Proteomes" id="UP000076880">
    <property type="component" value="Unassembled WGS sequence"/>
</dbReference>
<accession>A0ABR5YRW5</accession>
<gene>
    <name evidence="5" type="ORF">A3466_17630</name>
</gene>
<name>A0ABR5YRW5_9ENTR</name>
<comment type="caution">
    <text evidence="5">The sequence shown here is derived from an EMBL/GenBank/DDBJ whole genome shotgun (WGS) entry which is preliminary data.</text>
</comment>
<dbReference type="PANTHER" id="PTHR35191">
    <property type="entry name" value="PROPHAGE SIDE TAIL FIBER PROTEIN HOMOLOG STFQ-RELATED"/>
    <property type="match status" value="1"/>
</dbReference>
<keyword evidence="6" id="KW-1185">Reference proteome</keyword>
<dbReference type="InterPro" id="IPR051934">
    <property type="entry name" value="Phage_Tail_Fiber_Structural"/>
</dbReference>
<dbReference type="PANTHER" id="PTHR35191:SF1">
    <property type="entry name" value="PROPHAGE SIDE TAIL FIBER PROTEIN HOMOLOG STFQ-RELATED"/>
    <property type="match status" value="1"/>
</dbReference>
<dbReference type="RefSeq" id="WP_074160935.1">
    <property type="nucleotide sequence ID" value="NZ_LVVA01000003.1"/>
</dbReference>
<protein>
    <recommendedName>
        <fullName evidence="7">Phage tail protein</fullName>
    </recommendedName>
</protein>
<evidence type="ECO:0000313" key="5">
    <source>
        <dbReference type="EMBL" id="KZR35341.1"/>
    </source>
</evidence>
<reference evidence="6" key="1">
    <citation type="submission" date="2016-03" db="EMBL/GenBank/DDBJ databases">
        <title>WGS of SAMN04393274.</title>
        <authorList>
            <person name="Adams M."/>
            <person name="Sutton G."/>
            <person name="Nelson K."/>
            <person name="Thaden J."/>
            <person name="Fowler V."/>
            <person name="Mccorrison J."/>
            <person name="Sanka R."/>
            <person name="Brinkac L."/>
            <person name="Nierman W."/>
        </authorList>
    </citation>
    <scope>NUCLEOTIDE SEQUENCE [LARGE SCALE GENOMIC DNA]</scope>
    <source>
        <strain evidence="6">GN06232</strain>
    </source>
</reference>
<evidence type="ECO:0000313" key="6">
    <source>
        <dbReference type="Proteomes" id="UP000076880"/>
    </source>
</evidence>
<dbReference type="EMBL" id="LVVA01000003">
    <property type="protein sequence ID" value="KZR35341.1"/>
    <property type="molecule type" value="Genomic_DNA"/>
</dbReference>
<feature type="domain" description="Phage tail fibre protein N-terminal" evidence="3">
    <location>
        <begin position="1"/>
        <end position="136"/>
    </location>
</feature>